<organism evidence="1 2">
    <name type="scientific">Massilia aerilata</name>
    <dbReference type="NCBI Taxonomy" id="453817"/>
    <lineage>
        <taxon>Bacteria</taxon>
        <taxon>Pseudomonadati</taxon>
        <taxon>Pseudomonadota</taxon>
        <taxon>Betaproteobacteria</taxon>
        <taxon>Burkholderiales</taxon>
        <taxon>Oxalobacteraceae</taxon>
        <taxon>Telluria group</taxon>
        <taxon>Massilia</taxon>
    </lineage>
</organism>
<name>A0ABW0S7C2_9BURK</name>
<dbReference type="Proteomes" id="UP001596086">
    <property type="component" value="Unassembled WGS sequence"/>
</dbReference>
<evidence type="ECO:0000313" key="2">
    <source>
        <dbReference type="Proteomes" id="UP001596086"/>
    </source>
</evidence>
<proteinExistence type="predicted"/>
<comment type="caution">
    <text evidence="1">The sequence shown here is derived from an EMBL/GenBank/DDBJ whole genome shotgun (WGS) entry which is preliminary data.</text>
</comment>
<dbReference type="RefSeq" id="WP_379777638.1">
    <property type="nucleotide sequence ID" value="NZ_JBHSMZ010000026.1"/>
</dbReference>
<gene>
    <name evidence="1" type="ORF">ACFPO9_27665</name>
</gene>
<protein>
    <submittedName>
        <fullName evidence="1">Uncharacterized protein</fullName>
    </submittedName>
</protein>
<accession>A0ABW0S7C2</accession>
<sequence length="89" mass="9842">MSLDLIDMSDDVFDEWLQKISGLNPGDDLTEERLVILVSTTLRELKPEARARGLVALANLCYAMADKTLGAQQPVTKCLEIVVSATQRH</sequence>
<reference evidence="2" key="1">
    <citation type="journal article" date="2019" name="Int. J. Syst. Evol. Microbiol.">
        <title>The Global Catalogue of Microorganisms (GCM) 10K type strain sequencing project: providing services to taxonomists for standard genome sequencing and annotation.</title>
        <authorList>
            <consortium name="The Broad Institute Genomics Platform"/>
            <consortium name="The Broad Institute Genome Sequencing Center for Infectious Disease"/>
            <person name="Wu L."/>
            <person name="Ma J."/>
        </authorList>
    </citation>
    <scope>NUCLEOTIDE SEQUENCE [LARGE SCALE GENOMIC DNA]</scope>
    <source>
        <strain evidence="2">CGMCC 4.5798</strain>
    </source>
</reference>
<keyword evidence="2" id="KW-1185">Reference proteome</keyword>
<evidence type="ECO:0000313" key="1">
    <source>
        <dbReference type="EMBL" id="MFC5552310.1"/>
    </source>
</evidence>
<dbReference type="EMBL" id="JBHSMZ010000026">
    <property type="protein sequence ID" value="MFC5552310.1"/>
    <property type="molecule type" value="Genomic_DNA"/>
</dbReference>